<name>A0A6A0H583_HYAAZ</name>
<accession>A0A6A0H583</accession>
<evidence type="ECO:0008006" key="6">
    <source>
        <dbReference type="Google" id="ProtNLM"/>
    </source>
</evidence>
<keyword evidence="3" id="KW-0677">Repeat</keyword>
<feature type="chain" id="PRO_5025339314" description="LRRNT domain-containing protein" evidence="4">
    <location>
        <begin position="23"/>
        <end position="495"/>
    </location>
</feature>
<dbReference type="OrthoDB" id="10027416at2759"/>
<dbReference type="SUPFAM" id="SSF52058">
    <property type="entry name" value="L domain-like"/>
    <property type="match status" value="2"/>
</dbReference>
<dbReference type="AlphaFoldDB" id="A0A6A0H583"/>
<dbReference type="SMART" id="SM00364">
    <property type="entry name" value="LRR_BAC"/>
    <property type="match status" value="6"/>
</dbReference>
<dbReference type="Proteomes" id="UP000711488">
    <property type="component" value="Unassembled WGS sequence"/>
</dbReference>
<evidence type="ECO:0000313" key="5">
    <source>
        <dbReference type="EMBL" id="KAA0200083.1"/>
    </source>
</evidence>
<dbReference type="PANTHER" id="PTHR24373">
    <property type="entry name" value="SLIT RELATED LEUCINE-RICH REPEAT NEURONAL PROTEIN"/>
    <property type="match status" value="1"/>
</dbReference>
<dbReference type="SMART" id="SM00369">
    <property type="entry name" value="LRR_TYP"/>
    <property type="match status" value="13"/>
</dbReference>
<dbReference type="PROSITE" id="PS51450">
    <property type="entry name" value="LRR"/>
    <property type="match status" value="6"/>
</dbReference>
<keyword evidence="1" id="KW-0433">Leucine-rich repeat</keyword>
<dbReference type="InterPro" id="IPR050328">
    <property type="entry name" value="Dev_Immune_Receptor"/>
</dbReference>
<keyword evidence="2 4" id="KW-0732">Signal</keyword>
<dbReference type="GO" id="GO:0005615">
    <property type="term" value="C:extracellular space"/>
    <property type="evidence" value="ECO:0007669"/>
    <property type="project" value="TreeGrafter"/>
</dbReference>
<organism evidence="5">
    <name type="scientific">Hyalella azteca</name>
    <name type="common">Amphipod</name>
    <dbReference type="NCBI Taxonomy" id="294128"/>
    <lineage>
        <taxon>Eukaryota</taxon>
        <taxon>Metazoa</taxon>
        <taxon>Ecdysozoa</taxon>
        <taxon>Arthropoda</taxon>
        <taxon>Crustacea</taxon>
        <taxon>Multicrustacea</taxon>
        <taxon>Malacostraca</taxon>
        <taxon>Eumalacostraca</taxon>
        <taxon>Peracarida</taxon>
        <taxon>Amphipoda</taxon>
        <taxon>Senticaudata</taxon>
        <taxon>Talitrida</taxon>
        <taxon>Talitroidea</taxon>
        <taxon>Hyalellidae</taxon>
        <taxon>Hyalella</taxon>
    </lineage>
</organism>
<comment type="caution">
    <text evidence="5">The sequence shown here is derived from an EMBL/GenBank/DDBJ whole genome shotgun (WGS) entry which is preliminary data.</text>
</comment>
<dbReference type="EMBL" id="JQDR03006532">
    <property type="protein sequence ID" value="KAA0200083.1"/>
    <property type="molecule type" value="Genomic_DNA"/>
</dbReference>
<feature type="signal peptide" evidence="4">
    <location>
        <begin position="1"/>
        <end position="22"/>
    </location>
</feature>
<proteinExistence type="predicted"/>
<protein>
    <recommendedName>
        <fullName evidence="6">LRRNT domain-containing protein</fullName>
    </recommendedName>
</protein>
<dbReference type="FunFam" id="3.80.10.10:FF:001164">
    <property type="entry name" value="GH01279p"/>
    <property type="match status" value="1"/>
</dbReference>
<dbReference type="Gene3D" id="3.80.10.10">
    <property type="entry name" value="Ribonuclease Inhibitor"/>
    <property type="match status" value="4"/>
</dbReference>
<dbReference type="InterPro" id="IPR032675">
    <property type="entry name" value="LRR_dom_sf"/>
</dbReference>
<gene>
    <name evidence="5" type="ORF">HAZT_HAZT002942</name>
</gene>
<evidence type="ECO:0000256" key="3">
    <source>
        <dbReference type="ARBA" id="ARBA00022737"/>
    </source>
</evidence>
<dbReference type="Pfam" id="PF13855">
    <property type="entry name" value="LRR_8"/>
    <property type="match status" value="4"/>
</dbReference>
<dbReference type="PANTHER" id="PTHR24373:SF261">
    <property type="entry name" value="VASORIN"/>
    <property type="match status" value="1"/>
</dbReference>
<evidence type="ECO:0000256" key="4">
    <source>
        <dbReference type="SAM" id="SignalP"/>
    </source>
</evidence>
<evidence type="ECO:0000256" key="2">
    <source>
        <dbReference type="ARBA" id="ARBA00022729"/>
    </source>
</evidence>
<sequence length="495" mass="56973">MRRHLMCVLLAFISTFVGVSKGQRLEDGACPSFESNPWCPCYHINSDVFLECPMVSLGVVNSVLRMIQRPIMSFSIYDLDPNVTVLPSYLFKDSVIWTLHLSHSNVSVIHEKTFRGLEDTLKKLTLMHSKLTEVPQSAIQKLRRLELLDLEANNIKQIQGDSFFGMKLTSLNLNGNGLNYISEYAFDGLEDSLKELNLMNNALERLPISSVRRLKKLKSLKVTWNLIEEVQEDGVFSHLNELRELRLQNNEIRTINKKTFSPLKNLLELHLQENKIESIAKEAFYSLEHLQQLDLYGNRLVHFPDILSRYPANLMILRASKNNITTIHDDAFRGQSKLEILWLSENNISSIKEIVFSDLSSLKQLHLEFNRIDYIQDNTFRNLKKLEKTLDISNNPISEFTISTERLKNLKELDLSSTHLKSPTLYTYRRFLRLKFLSLSNNSLADFPTGSFASSSLEELNLSNNNLKEIPRSFLTDRPPMLKKLNVSGNPLNRA</sequence>
<reference evidence="5" key="2">
    <citation type="journal article" date="2018" name="Environ. Sci. Technol.">
        <title>The Toxicogenome of Hyalella azteca: A Model for Sediment Ecotoxicology and Evolutionary Toxicology.</title>
        <authorList>
            <person name="Poynton H.C."/>
            <person name="Hasenbein S."/>
            <person name="Benoit J.B."/>
            <person name="Sepulveda M.S."/>
            <person name="Poelchau M.F."/>
            <person name="Hughes D.S.T."/>
            <person name="Murali S.C."/>
            <person name="Chen S."/>
            <person name="Glastad K.M."/>
            <person name="Goodisman M.A.D."/>
            <person name="Werren J.H."/>
            <person name="Vineis J.H."/>
            <person name="Bowen J.L."/>
            <person name="Friedrich M."/>
            <person name="Jones J."/>
            <person name="Robertson H.M."/>
            <person name="Feyereisen R."/>
            <person name="Mechler-Hickson A."/>
            <person name="Mathers N."/>
            <person name="Lee C.E."/>
            <person name="Colbourne J.K."/>
            <person name="Biales A."/>
            <person name="Johnston J.S."/>
            <person name="Wellborn G.A."/>
            <person name="Rosendale A.J."/>
            <person name="Cridge A.G."/>
            <person name="Munoz-Torres M.C."/>
            <person name="Bain P.A."/>
            <person name="Manny A.R."/>
            <person name="Major K.M."/>
            <person name="Lambert F.N."/>
            <person name="Vulpe C.D."/>
            <person name="Tuck P."/>
            <person name="Blalock B.J."/>
            <person name="Lin Y.Y."/>
            <person name="Smith M.E."/>
            <person name="Ochoa-Acuna H."/>
            <person name="Chen M.M."/>
            <person name="Childers C.P."/>
            <person name="Qu J."/>
            <person name="Dugan S."/>
            <person name="Lee S.L."/>
            <person name="Chao H."/>
            <person name="Dinh H."/>
            <person name="Han Y."/>
            <person name="Doddapaneni H."/>
            <person name="Worley K.C."/>
            <person name="Muzny D.M."/>
            <person name="Gibbs R.A."/>
            <person name="Richards S."/>
        </authorList>
    </citation>
    <scope>NUCLEOTIDE SEQUENCE</scope>
    <source>
        <strain evidence="5">HAZT.00-mixed</strain>
        <tissue evidence="5">Whole organism</tissue>
    </source>
</reference>
<dbReference type="GO" id="GO:0031012">
    <property type="term" value="C:extracellular matrix"/>
    <property type="evidence" value="ECO:0007669"/>
    <property type="project" value="TreeGrafter"/>
</dbReference>
<dbReference type="SMART" id="SM00365">
    <property type="entry name" value="LRR_SD22"/>
    <property type="match status" value="8"/>
</dbReference>
<dbReference type="InterPro" id="IPR003591">
    <property type="entry name" value="Leu-rich_rpt_typical-subtyp"/>
</dbReference>
<evidence type="ECO:0000256" key="1">
    <source>
        <dbReference type="ARBA" id="ARBA00022614"/>
    </source>
</evidence>
<reference evidence="5" key="1">
    <citation type="submission" date="2014-08" db="EMBL/GenBank/DDBJ databases">
        <authorList>
            <person name="Murali S."/>
            <person name="Richards S."/>
            <person name="Bandaranaike D."/>
            <person name="Bellair M."/>
            <person name="Blankenburg K."/>
            <person name="Chao H."/>
            <person name="Dinh H."/>
            <person name="Doddapaneni H."/>
            <person name="Dugan-Rocha S."/>
            <person name="Elkadiri S."/>
            <person name="Gnanaolivu R."/>
            <person name="Hughes D."/>
            <person name="Lee S."/>
            <person name="Li M."/>
            <person name="Ming W."/>
            <person name="Munidasa M."/>
            <person name="Muniz J."/>
            <person name="Nguyen L."/>
            <person name="Osuji N."/>
            <person name="Pu L.-L."/>
            <person name="Puazo M."/>
            <person name="Skinner E."/>
            <person name="Qu C."/>
            <person name="Quiroz J."/>
            <person name="Raj R."/>
            <person name="Weissenberger G."/>
            <person name="Xin Y."/>
            <person name="Zou X."/>
            <person name="Han Y."/>
            <person name="Worley K."/>
            <person name="Muzny D."/>
            <person name="Gibbs R."/>
        </authorList>
    </citation>
    <scope>NUCLEOTIDE SEQUENCE</scope>
    <source>
        <strain evidence="5">HAZT.00-mixed</strain>
        <tissue evidence="5">Whole organism</tissue>
    </source>
</reference>
<reference evidence="5" key="3">
    <citation type="submission" date="2019-06" db="EMBL/GenBank/DDBJ databases">
        <authorList>
            <person name="Poynton C."/>
            <person name="Hasenbein S."/>
            <person name="Benoit J.B."/>
            <person name="Sepulveda M.S."/>
            <person name="Poelchau M.F."/>
            <person name="Murali S.C."/>
            <person name="Chen S."/>
            <person name="Glastad K.M."/>
            <person name="Werren J.H."/>
            <person name="Vineis J.H."/>
            <person name="Bowen J.L."/>
            <person name="Friedrich M."/>
            <person name="Jones J."/>
            <person name="Robertson H.M."/>
            <person name="Feyereisen R."/>
            <person name="Mechler-Hickson A."/>
            <person name="Mathers N."/>
            <person name="Lee C.E."/>
            <person name="Colbourne J.K."/>
            <person name="Biales A."/>
            <person name="Johnston J.S."/>
            <person name="Wellborn G.A."/>
            <person name="Rosendale A.J."/>
            <person name="Cridge A.G."/>
            <person name="Munoz-Torres M.C."/>
            <person name="Bain P.A."/>
            <person name="Manny A.R."/>
            <person name="Major K.M."/>
            <person name="Lambert F.N."/>
            <person name="Vulpe C.D."/>
            <person name="Tuck P."/>
            <person name="Blalock B.J."/>
            <person name="Lin Y.-Y."/>
            <person name="Smith M.E."/>
            <person name="Ochoa-Acuna H."/>
            <person name="Chen M.-J.M."/>
            <person name="Childers C.P."/>
            <person name="Qu J."/>
            <person name="Dugan S."/>
            <person name="Lee S.L."/>
            <person name="Chao H."/>
            <person name="Dinh H."/>
            <person name="Han Y."/>
            <person name="Doddapaneni H."/>
            <person name="Worley K.C."/>
            <person name="Muzny D.M."/>
            <person name="Gibbs R.A."/>
            <person name="Richards S."/>
        </authorList>
    </citation>
    <scope>NUCLEOTIDE SEQUENCE</scope>
    <source>
        <strain evidence="5">HAZT.00-mixed</strain>
        <tissue evidence="5">Whole organism</tissue>
    </source>
</reference>
<dbReference type="InterPro" id="IPR001611">
    <property type="entry name" value="Leu-rich_rpt"/>
</dbReference>